<keyword evidence="5 6" id="KW-0472">Membrane</keyword>
<comment type="subcellular location">
    <subcellularLocation>
        <location evidence="1">Cell membrane</location>
        <topology evidence="1">Multi-pass membrane protein</topology>
    </subcellularLocation>
</comment>
<evidence type="ECO:0000259" key="7">
    <source>
        <dbReference type="Pfam" id="PF05425"/>
    </source>
</evidence>
<keyword evidence="9" id="KW-1185">Reference proteome</keyword>
<keyword evidence="4 6" id="KW-1133">Transmembrane helix</keyword>
<keyword evidence="2" id="KW-1003">Cell membrane</keyword>
<reference evidence="8 9" key="1">
    <citation type="journal article" date="2019" name="Int. J. Syst. Evol. Microbiol.">
        <title>The Global Catalogue of Microorganisms (GCM) 10K type strain sequencing project: providing services to taxonomists for standard genome sequencing and annotation.</title>
        <authorList>
            <consortium name="The Broad Institute Genomics Platform"/>
            <consortium name="The Broad Institute Genome Sequencing Center for Infectious Disease"/>
            <person name="Wu L."/>
            <person name="Ma J."/>
        </authorList>
    </citation>
    <scope>NUCLEOTIDE SEQUENCE [LARGE SCALE GENOMIC DNA]</scope>
    <source>
        <strain evidence="8 9">JCM 16009</strain>
    </source>
</reference>
<dbReference type="InterPro" id="IPR008457">
    <property type="entry name" value="Cu-R_CopD_dom"/>
</dbReference>
<feature type="transmembrane region" description="Helical" evidence="6">
    <location>
        <begin position="133"/>
        <end position="154"/>
    </location>
</feature>
<name>A0ABN2NK91_9PSEU</name>
<dbReference type="RefSeq" id="WP_344425312.1">
    <property type="nucleotide sequence ID" value="NZ_BAAAQK010000025.1"/>
</dbReference>
<evidence type="ECO:0000256" key="5">
    <source>
        <dbReference type="ARBA" id="ARBA00023136"/>
    </source>
</evidence>
<feature type="transmembrane region" description="Helical" evidence="6">
    <location>
        <begin position="298"/>
        <end position="319"/>
    </location>
</feature>
<dbReference type="PANTHER" id="PTHR34820">
    <property type="entry name" value="INNER MEMBRANE PROTEIN YEBZ"/>
    <property type="match status" value="1"/>
</dbReference>
<evidence type="ECO:0000256" key="4">
    <source>
        <dbReference type="ARBA" id="ARBA00022989"/>
    </source>
</evidence>
<feature type="domain" description="Copper resistance protein D" evidence="7">
    <location>
        <begin position="227"/>
        <end position="319"/>
    </location>
</feature>
<organism evidence="8 9">
    <name type="scientific">Pseudonocardia ailaonensis</name>
    <dbReference type="NCBI Taxonomy" id="367279"/>
    <lineage>
        <taxon>Bacteria</taxon>
        <taxon>Bacillati</taxon>
        <taxon>Actinomycetota</taxon>
        <taxon>Actinomycetes</taxon>
        <taxon>Pseudonocardiales</taxon>
        <taxon>Pseudonocardiaceae</taxon>
        <taxon>Pseudonocardia</taxon>
    </lineage>
</organism>
<feature type="transmembrane region" description="Helical" evidence="6">
    <location>
        <begin position="197"/>
        <end position="220"/>
    </location>
</feature>
<gene>
    <name evidence="8" type="ORF">GCM10009836_62470</name>
</gene>
<accession>A0ABN2NK91</accession>
<sequence length="324" mass="32422">MGAPAARRDSAERVAPVLWIALAVGAALVAGILAGTFAAGDLTLAATAFRGSTDAAAVAAVGLGLVTVLVPTSARDSRGTTVIRRGDRATVVVAAGWLIATLVSLAVRTAEAYGRPLGSIGAAEVGTFATRIAAGRGVVLTALCAIAVLGCAIARLRNPDAVPGRIVLVAALLGALTPAVTGHTGSSPDHQLAVVTVALHVGASALWVGGLGVLLVLIAPQRALLDRALPRFSRIATVCVFGTALTGVANAALRLPTLPALVTSGYGVLILVKTALVAILGGLGWLARRRLQRGTLPVLRWAGIEVTVMALTIGVAAALSQTAP</sequence>
<comment type="caution">
    <text evidence="8">The sequence shown here is derived from an EMBL/GenBank/DDBJ whole genome shotgun (WGS) entry which is preliminary data.</text>
</comment>
<dbReference type="PANTHER" id="PTHR34820:SF4">
    <property type="entry name" value="INNER MEMBRANE PROTEIN YEBZ"/>
    <property type="match status" value="1"/>
</dbReference>
<dbReference type="InterPro" id="IPR032694">
    <property type="entry name" value="CopC/D"/>
</dbReference>
<feature type="transmembrane region" description="Helical" evidence="6">
    <location>
        <begin position="17"/>
        <end position="39"/>
    </location>
</feature>
<evidence type="ECO:0000313" key="8">
    <source>
        <dbReference type="EMBL" id="GAA1873032.1"/>
    </source>
</evidence>
<feature type="transmembrane region" description="Helical" evidence="6">
    <location>
        <begin position="265"/>
        <end position="286"/>
    </location>
</feature>
<feature type="transmembrane region" description="Helical" evidence="6">
    <location>
        <begin position="91"/>
        <end position="113"/>
    </location>
</feature>
<evidence type="ECO:0000313" key="9">
    <source>
        <dbReference type="Proteomes" id="UP001500449"/>
    </source>
</evidence>
<dbReference type="EMBL" id="BAAAQK010000025">
    <property type="protein sequence ID" value="GAA1873032.1"/>
    <property type="molecule type" value="Genomic_DNA"/>
</dbReference>
<dbReference type="Proteomes" id="UP001500449">
    <property type="component" value="Unassembled WGS sequence"/>
</dbReference>
<proteinExistence type="predicted"/>
<dbReference type="Pfam" id="PF05425">
    <property type="entry name" value="CopD"/>
    <property type="match status" value="1"/>
</dbReference>
<protein>
    <submittedName>
        <fullName evidence="8">CopD family protein</fullName>
    </submittedName>
</protein>
<evidence type="ECO:0000256" key="6">
    <source>
        <dbReference type="SAM" id="Phobius"/>
    </source>
</evidence>
<keyword evidence="3 6" id="KW-0812">Transmembrane</keyword>
<feature type="transmembrane region" description="Helical" evidence="6">
    <location>
        <begin position="51"/>
        <end position="70"/>
    </location>
</feature>
<feature type="transmembrane region" description="Helical" evidence="6">
    <location>
        <begin position="232"/>
        <end position="253"/>
    </location>
</feature>
<evidence type="ECO:0000256" key="3">
    <source>
        <dbReference type="ARBA" id="ARBA00022692"/>
    </source>
</evidence>
<evidence type="ECO:0000256" key="2">
    <source>
        <dbReference type="ARBA" id="ARBA00022475"/>
    </source>
</evidence>
<feature type="transmembrane region" description="Helical" evidence="6">
    <location>
        <begin position="166"/>
        <end position="185"/>
    </location>
</feature>
<evidence type="ECO:0000256" key="1">
    <source>
        <dbReference type="ARBA" id="ARBA00004651"/>
    </source>
</evidence>